<protein>
    <recommendedName>
        <fullName evidence="3">Glycosyl hydrolase-like 10 domain-containing protein</fullName>
    </recommendedName>
</protein>
<name>A0A5C6D3C5_9BACT</name>
<keyword evidence="2" id="KW-1185">Reference proteome</keyword>
<dbReference type="EMBL" id="SJPY01000030">
    <property type="protein sequence ID" value="TWU31703.1"/>
    <property type="molecule type" value="Genomic_DNA"/>
</dbReference>
<evidence type="ECO:0008006" key="3">
    <source>
        <dbReference type="Google" id="ProtNLM"/>
    </source>
</evidence>
<comment type="caution">
    <text evidence="1">The sequence shown here is derived from an EMBL/GenBank/DDBJ whole genome shotgun (WGS) entry which is preliminary data.</text>
</comment>
<reference evidence="1 2" key="1">
    <citation type="submission" date="2019-02" db="EMBL/GenBank/DDBJ databases">
        <title>Deep-cultivation of Planctomycetes and their phenomic and genomic characterization uncovers novel biology.</title>
        <authorList>
            <person name="Wiegand S."/>
            <person name="Jogler M."/>
            <person name="Boedeker C."/>
            <person name="Pinto D."/>
            <person name="Vollmers J."/>
            <person name="Rivas-Marin E."/>
            <person name="Kohn T."/>
            <person name="Peeters S.H."/>
            <person name="Heuer A."/>
            <person name="Rast P."/>
            <person name="Oberbeckmann S."/>
            <person name="Bunk B."/>
            <person name="Jeske O."/>
            <person name="Meyerdierks A."/>
            <person name="Storesund J.E."/>
            <person name="Kallscheuer N."/>
            <person name="Luecker S."/>
            <person name="Lage O.M."/>
            <person name="Pohl T."/>
            <person name="Merkel B.J."/>
            <person name="Hornburger P."/>
            <person name="Mueller R.-W."/>
            <person name="Bruemmer F."/>
            <person name="Labrenz M."/>
            <person name="Spormann A.M."/>
            <person name="Op Den Camp H."/>
            <person name="Overmann J."/>
            <person name="Amann R."/>
            <person name="Jetten M.S.M."/>
            <person name="Mascher T."/>
            <person name="Medema M.H."/>
            <person name="Devos D.P."/>
            <person name="Kaster A.-K."/>
            <person name="Ovreas L."/>
            <person name="Rohde M."/>
            <person name="Galperin M.Y."/>
            <person name="Jogler C."/>
        </authorList>
    </citation>
    <scope>NUCLEOTIDE SEQUENCE [LARGE SCALE GENOMIC DNA]</scope>
    <source>
        <strain evidence="1 2">Q31b</strain>
    </source>
</reference>
<dbReference type="AlphaFoldDB" id="A0A5C6D3C5"/>
<dbReference type="Proteomes" id="UP000315471">
    <property type="component" value="Unassembled WGS sequence"/>
</dbReference>
<accession>A0A5C6D3C5</accession>
<dbReference type="RefSeq" id="WP_146602906.1">
    <property type="nucleotide sequence ID" value="NZ_SJPY01000030.1"/>
</dbReference>
<proteinExistence type="predicted"/>
<evidence type="ECO:0000313" key="1">
    <source>
        <dbReference type="EMBL" id="TWU31703.1"/>
    </source>
</evidence>
<organism evidence="1 2">
    <name type="scientific">Novipirellula aureliae</name>
    <dbReference type="NCBI Taxonomy" id="2527966"/>
    <lineage>
        <taxon>Bacteria</taxon>
        <taxon>Pseudomonadati</taxon>
        <taxon>Planctomycetota</taxon>
        <taxon>Planctomycetia</taxon>
        <taxon>Pirellulales</taxon>
        <taxon>Pirellulaceae</taxon>
        <taxon>Novipirellula</taxon>
    </lineage>
</organism>
<evidence type="ECO:0000313" key="2">
    <source>
        <dbReference type="Proteomes" id="UP000315471"/>
    </source>
</evidence>
<gene>
    <name evidence="1" type="ORF">Q31b_58720</name>
</gene>
<dbReference type="OrthoDB" id="250671at2"/>
<sequence>MKSSSFSVLRLPARPWLCQFVFCLTWFAALGLSLSSGEASEERGVWWWTSPDHPWGTEQVIGNPDKESAALEFLKEWGINRLYGCYSKQTMARPAVVRDWNERVHAAGMSSQLLLSENTWIEPRNRANLLTVHIQRELIDFNADCANSTQRFDGLHLDIEPHGLPNWTSITPLERKRLLLQFRDTLREVREYLDAHGGKEIPVYADLPVWYDQVGKPVGWESDEERDACFADMAQSLAGISLMAYERDTASRIESGVIWELQNFKGEVRVGLEASVGPDKNKTWKSFNDLIAIIRAVEAATPTRKVDLHDFIQFHDLAVESAR</sequence>